<comment type="subcellular location">
    <subcellularLocation>
        <location evidence="2">Cytoplasm</location>
    </subcellularLocation>
</comment>
<keyword evidence="9" id="KW-0007">Acetylation</keyword>
<dbReference type="HOGENOM" id="CLU_003224_2_1_1"/>
<dbReference type="InterPro" id="IPR003613">
    <property type="entry name" value="Ubox_domain"/>
</dbReference>
<dbReference type="AlphaFoldDB" id="B3S870"/>
<dbReference type="PANTHER" id="PTHR13931">
    <property type="entry name" value="UBIQUITINATION FACTOR E4"/>
    <property type="match status" value="1"/>
</dbReference>
<dbReference type="GeneID" id="6757688"/>
<evidence type="ECO:0000313" key="16">
    <source>
        <dbReference type="Proteomes" id="UP000009022"/>
    </source>
</evidence>
<dbReference type="OrthoDB" id="20295at2759"/>
<evidence type="ECO:0000256" key="10">
    <source>
        <dbReference type="ARBA" id="ARBA00037624"/>
    </source>
</evidence>
<dbReference type="EMBL" id="DS985255">
    <property type="protein sequence ID" value="EDV21051.1"/>
    <property type="molecule type" value="Genomic_DNA"/>
</dbReference>
<dbReference type="InterPro" id="IPR019474">
    <property type="entry name" value="Ub_conjug_fac_E4_core"/>
</dbReference>
<gene>
    <name evidence="15" type="ORF">TRIADDRAFT_60429</name>
</gene>
<dbReference type="EC" id="2.3.2.27" evidence="5"/>
<dbReference type="PANTHER" id="PTHR13931:SF16">
    <property type="entry name" value="UBIQUITIN CONJUGATION FACTOR E4 A"/>
    <property type="match status" value="1"/>
</dbReference>
<dbReference type="InterPro" id="IPR045132">
    <property type="entry name" value="UBE4"/>
</dbReference>
<dbReference type="FunFam" id="3.30.40.10:FF:000055">
    <property type="entry name" value="Ubiquitin conjugation factor e4 a"/>
    <property type="match status" value="1"/>
</dbReference>
<dbReference type="SUPFAM" id="SSF57850">
    <property type="entry name" value="RING/U-box"/>
    <property type="match status" value="1"/>
</dbReference>
<feature type="coiled-coil region" evidence="12">
    <location>
        <begin position="765"/>
        <end position="795"/>
    </location>
</feature>
<evidence type="ECO:0000256" key="12">
    <source>
        <dbReference type="SAM" id="Coils"/>
    </source>
</evidence>
<dbReference type="STRING" id="10228.B3S870"/>
<comment type="similarity">
    <text evidence="4">Belongs to the ubiquitin conjugation factor E4 family.</text>
</comment>
<dbReference type="Proteomes" id="UP000009022">
    <property type="component" value="Unassembled WGS sequence"/>
</dbReference>
<dbReference type="RefSeq" id="XP_002116381.1">
    <property type="nucleotide sequence ID" value="XM_002116345.1"/>
</dbReference>
<evidence type="ECO:0000313" key="15">
    <source>
        <dbReference type="EMBL" id="EDV21051.1"/>
    </source>
</evidence>
<dbReference type="GO" id="GO:0005737">
    <property type="term" value="C:cytoplasm"/>
    <property type="evidence" value="ECO:0000318"/>
    <property type="project" value="GO_Central"/>
</dbReference>
<evidence type="ECO:0000256" key="5">
    <source>
        <dbReference type="ARBA" id="ARBA00012483"/>
    </source>
</evidence>
<evidence type="ECO:0000256" key="4">
    <source>
        <dbReference type="ARBA" id="ARBA00007434"/>
    </source>
</evidence>
<dbReference type="GO" id="GO:0000151">
    <property type="term" value="C:ubiquitin ligase complex"/>
    <property type="evidence" value="ECO:0007669"/>
    <property type="project" value="InterPro"/>
</dbReference>
<dbReference type="PhylomeDB" id="B3S870"/>
<evidence type="ECO:0000256" key="1">
    <source>
        <dbReference type="ARBA" id="ARBA00000900"/>
    </source>
</evidence>
<evidence type="ECO:0000256" key="2">
    <source>
        <dbReference type="ARBA" id="ARBA00004496"/>
    </source>
</evidence>
<organism evidence="15 16">
    <name type="scientific">Trichoplax adhaerens</name>
    <name type="common">Trichoplax reptans</name>
    <dbReference type="NCBI Taxonomy" id="10228"/>
    <lineage>
        <taxon>Eukaryota</taxon>
        <taxon>Metazoa</taxon>
        <taxon>Placozoa</taxon>
        <taxon>Uniplacotomia</taxon>
        <taxon>Trichoplacea</taxon>
        <taxon>Trichoplacidae</taxon>
        <taxon>Trichoplax</taxon>
    </lineage>
</organism>
<keyword evidence="12" id="KW-0175">Coiled coil</keyword>
<keyword evidence="16" id="KW-1185">Reference proteome</keyword>
<keyword evidence="8" id="KW-0833">Ubl conjugation pathway</keyword>
<dbReference type="CDD" id="cd16658">
    <property type="entry name" value="RING-Ubox_UBE4B"/>
    <property type="match status" value="1"/>
</dbReference>
<dbReference type="eggNOG" id="KOG2042">
    <property type="taxonomic scope" value="Eukaryota"/>
</dbReference>
<dbReference type="FunCoup" id="B3S870">
    <property type="interactions" value="1859"/>
</dbReference>
<dbReference type="UniPathway" id="UPA00143"/>
<comment type="pathway">
    <text evidence="3">Protein modification; protein ubiquitination.</text>
</comment>
<dbReference type="InParanoid" id="B3S870"/>
<dbReference type="GO" id="GO:0000209">
    <property type="term" value="P:protein polyubiquitination"/>
    <property type="evidence" value="ECO:0000318"/>
    <property type="project" value="GO_Central"/>
</dbReference>
<reference evidence="15 16" key="1">
    <citation type="journal article" date="2008" name="Nature">
        <title>The Trichoplax genome and the nature of placozoans.</title>
        <authorList>
            <person name="Srivastava M."/>
            <person name="Begovic E."/>
            <person name="Chapman J."/>
            <person name="Putnam N.H."/>
            <person name="Hellsten U."/>
            <person name="Kawashima T."/>
            <person name="Kuo A."/>
            <person name="Mitros T."/>
            <person name="Salamov A."/>
            <person name="Carpenter M.L."/>
            <person name="Signorovitch A.Y."/>
            <person name="Moreno M.A."/>
            <person name="Kamm K."/>
            <person name="Grimwood J."/>
            <person name="Schmutz J."/>
            <person name="Shapiro H."/>
            <person name="Grigoriev I.V."/>
            <person name="Buss L.W."/>
            <person name="Schierwater B."/>
            <person name="Dellaporta S.L."/>
            <person name="Rokhsar D.S."/>
        </authorList>
    </citation>
    <scope>NUCLEOTIDE SEQUENCE [LARGE SCALE GENOMIC DNA]</scope>
    <source>
        <strain evidence="15 16">Grell-BS-1999</strain>
    </source>
</reference>
<dbReference type="OMA" id="LFVEEIC"/>
<dbReference type="KEGG" id="tad:TRIADDRAFT_60429"/>
<dbReference type="CTD" id="6757688"/>
<evidence type="ECO:0000259" key="14">
    <source>
        <dbReference type="PROSITE" id="PS51698"/>
    </source>
</evidence>
<dbReference type="Pfam" id="PF04564">
    <property type="entry name" value="U-box"/>
    <property type="match status" value="1"/>
</dbReference>
<dbReference type="GO" id="GO:0006511">
    <property type="term" value="P:ubiquitin-dependent protein catabolic process"/>
    <property type="evidence" value="ECO:0007669"/>
    <property type="project" value="InterPro"/>
</dbReference>
<evidence type="ECO:0000256" key="7">
    <source>
        <dbReference type="ARBA" id="ARBA00022679"/>
    </source>
</evidence>
<accession>B3S870</accession>
<feature type="region of interest" description="Disordered" evidence="13">
    <location>
        <begin position="1"/>
        <end position="24"/>
    </location>
</feature>
<dbReference type="PROSITE" id="PS51698">
    <property type="entry name" value="U_BOX"/>
    <property type="match status" value="1"/>
</dbReference>
<evidence type="ECO:0000256" key="11">
    <source>
        <dbReference type="ARBA" id="ARBA00040077"/>
    </source>
</evidence>
<proteinExistence type="inferred from homology"/>
<dbReference type="Gene3D" id="3.30.40.10">
    <property type="entry name" value="Zinc/RING finger domain, C3HC4 (zinc finger)"/>
    <property type="match status" value="1"/>
</dbReference>
<dbReference type="SMART" id="SM00504">
    <property type="entry name" value="Ubox"/>
    <property type="match status" value="1"/>
</dbReference>
<dbReference type="GO" id="GO:0005634">
    <property type="term" value="C:nucleus"/>
    <property type="evidence" value="ECO:0000318"/>
    <property type="project" value="GO_Central"/>
</dbReference>
<evidence type="ECO:0000256" key="9">
    <source>
        <dbReference type="ARBA" id="ARBA00022990"/>
    </source>
</evidence>
<dbReference type="Pfam" id="PF10408">
    <property type="entry name" value="Ufd2P_core"/>
    <property type="match status" value="1"/>
</dbReference>
<comment type="catalytic activity">
    <reaction evidence="1">
        <text>S-ubiquitinyl-[E2 ubiquitin-conjugating enzyme]-L-cysteine + [acceptor protein]-L-lysine = [E2 ubiquitin-conjugating enzyme]-L-cysteine + N(6)-ubiquitinyl-[acceptor protein]-L-lysine.</text>
        <dbReference type="EC" id="2.3.2.27"/>
    </reaction>
</comment>
<sequence>MEEIKNDSNPSQQHQHGCHDPVREETVDNNVMEVAEVDTDEEFASNPFSQLFESLQHAKTAAKRFKNATDLKETTLIGQMKMNLKDSAELLQLDITADELIVNDILQRILLVTADKHFSKRADKISVKIPQTIVLLPLSNELTEDRCCLNFDIVDEALIERLSMADIHPNVITFRPSNKAKDDQSYRVSLALVAEPNPIVYLFECHRRARLVLQEQSADNQCSRQAAEKCKVIVATFVGSCLLTPDILSGQDTNKQFDSLLTDRQYSGTPELYEFLKDILISYPDTNDIEQIFQYSIAPIFNIQSIKYEDIHPKLIRLCNFSQHEHLLKFLIESSPWLPKGLNVTGKSFERTLLGSLLCYSSIVPALPLLQGFGFTTLHTLSPDFSNPTMMRPAQVEHITSSLRTQREYVLELIFTSASQMHFHELAGDAFFLNLSSILMELCDPFMIISSPKLLKIDPEACIAKSSVTQAHGIFRLNLYNETKLADQTSSALPTTITVYKNLMERLAKLQNMVSTPEGLANTNLRQEFEAGVSQQLAMKAHVLDPKLLERILNFYNVTAAWALQISNTDGKHYNQIDLNQEMLSTSIEVPKKFAMLPEFIVDSLTQFIIFLGHFAPEILEMQCAKLEPLVIFITGLMGSSKFAKNPHVRAQLADALARLVPNDAHKRMLEQIFLESKQIQDSLALAVLNVYVDIEKTDNSVEFEQKFSYRHNIYNILEYLWTVPAYKEKMIKLSEEVTVGEQGLKDVIFLRFIHLLTNDAVFLLDEALSTLSDIKKLQEELADEELSSQARREKLQQLSFSSRMARSLNILGNQTVNALTLLTQSIVRPFTEIGMVDRIASMLNYFSVRLAGPKRGTFKVKDFSEFHFKPDQLICNIALIYTQLGQSESFCKAITEDERSYTPQLFYQIERVLNKLARLDIVSEFKELHDKVTKFAAEKKEIEEAMPEPPEEFLDPIMNTLMVNPVILPTSGKIMDKATITRHLFSSQNDPFNRLPLQLDDLVPHQELKERIEQWLRDNKIILPDQND</sequence>
<evidence type="ECO:0000256" key="6">
    <source>
        <dbReference type="ARBA" id="ARBA00022490"/>
    </source>
</evidence>
<dbReference type="InterPro" id="IPR013083">
    <property type="entry name" value="Znf_RING/FYVE/PHD"/>
</dbReference>
<name>B3S870_TRIAD</name>
<evidence type="ECO:0000256" key="3">
    <source>
        <dbReference type="ARBA" id="ARBA00004906"/>
    </source>
</evidence>
<feature type="domain" description="U-box" evidence="14">
    <location>
        <begin position="949"/>
        <end position="1023"/>
    </location>
</feature>
<protein>
    <recommendedName>
        <fullName evidence="11">Ubiquitin conjugation factor E4 A</fullName>
        <ecNumber evidence="5">2.3.2.27</ecNumber>
    </recommendedName>
</protein>
<dbReference type="GO" id="GO:0036503">
    <property type="term" value="P:ERAD pathway"/>
    <property type="evidence" value="ECO:0000318"/>
    <property type="project" value="GO_Central"/>
</dbReference>
<evidence type="ECO:0000256" key="13">
    <source>
        <dbReference type="SAM" id="MobiDB-lite"/>
    </source>
</evidence>
<dbReference type="GO" id="GO:0034450">
    <property type="term" value="F:ubiquitin-ubiquitin ligase activity"/>
    <property type="evidence" value="ECO:0000318"/>
    <property type="project" value="GO_Central"/>
</dbReference>
<keyword evidence="6" id="KW-0963">Cytoplasm</keyword>
<comment type="function">
    <text evidence="10">Ubiquitin-protein ligase that probably functions as an E3 ligase in conjunction with specific E1 and E2 ligases. May also function as an E4 ligase mediating the assembly of polyubiquitin chains on substrates ubiquitinated by another E3 ubiquitin ligase. Mediates 'Lys-48'-linked polyubiquitination of substrates.</text>
</comment>
<keyword evidence="7" id="KW-0808">Transferase</keyword>
<evidence type="ECO:0000256" key="8">
    <source>
        <dbReference type="ARBA" id="ARBA00022786"/>
    </source>
</evidence>